<dbReference type="InterPro" id="IPR009057">
    <property type="entry name" value="Homeodomain-like_sf"/>
</dbReference>
<dbReference type="PROSITE" id="PS50977">
    <property type="entry name" value="HTH_TETR_2"/>
    <property type="match status" value="1"/>
</dbReference>
<evidence type="ECO:0000256" key="3">
    <source>
        <dbReference type="ARBA" id="ARBA00023163"/>
    </source>
</evidence>
<name>A0ABV1KTQ2_9BACL</name>
<dbReference type="Pfam" id="PF00440">
    <property type="entry name" value="TetR_N"/>
    <property type="match status" value="1"/>
</dbReference>
<dbReference type="Proteomes" id="UP001493487">
    <property type="component" value="Unassembled WGS sequence"/>
</dbReference>
<accession>A0ABV1KTQ2</accession>
<proteinExistence type="predicted"/>
<dbReference type="RefSeq" id="WP_232185906.1">
    <property type="nucleotide sequence ID" value="NZ_JAIOAP010000006.1"/>
</dbReference>
<protein>
    <submittedName>
        <fullName evidence="6">TetR/AcrR family transcriptional regulator</fullName>
    </submittedName>
</protein>
<gene>
    <name evidence="6" type="ORF">QJS35_13230</name>
</gene>
<dbReference type="Gene3D" id="1.10.10.60">
    <property type="entry name" value="Homeodomain-like"/>
    <property type="match status" value="1"/>
</dbReference>
<keyword evidence="2 4" id="KW-0238">DNA-binding</keyword>
<evidence type="ECO:0000313" key="6">
    <source>
        <dbReference type="EMBL" id="MEQ4483355.1"/>
    </source>
</evidence>
<dbReference type="InterPro" id="IPR036271">
    <property type="entry name" value="Tet_transcr_reg_TetR-rel_C_sf"/>
</dbReference>
<dbReference type="InterPro" id="IPR041490">
    <property type="entry name" value="KstR2_TetR_C"/>
</dbReference>
<dbReference type="PANTHER" id="PTHR30055:SF234">
    <property type="entry name" value="HTH-TYPE TRANSCRIPTIONAL REGULATOR BETI"/>
    <property type="match status" value="1"/>
</dbReference>
<keyword evidence="1" id="KW-0805">Transcription regulation</keyword>
<evidence type="ECO:0000256" key="1">
    <source>
        <dbReference type="ARBA" id="ARBA00023015"/>
    </source>
</evidence>
<evidence type="ECO:0000313" key="7">
    <source>
        <dbReference type="Proteomes" id="UP001493487"/>
    </source>
</evidence>
<dbReference type="EMBL" id="JASKHM010000007">
    <property type="protein sequence ID" value="MEQ4483355.1"/>
    <property type="molecule type" value="Genomic_DNA"/>
</dbReference>
<evidence type="ECO:0000259" key="5">
    <source>
        <dbReference type="PROSITE" id="PS50977"/>
    </source>
</evidence>
<dbReference type="InterPro" id="IPR001647">
    <property type="entry name" value="HTH_TetR"/>
</dbReference>
<dbReference type="PANTHER" id="PTHR30055">
    <property type="entry name" value="HTH-TYPE TRANSCRIPTIONAL REGULATOR RUTR"/>
    <property type="match status" value="1"/>
</dbReference>
<comment type="caution">
    <text evidence="6">The sequence shown here is derived from an EMBL/GenBank/DDBJ whole genome shotgun (WGS) entry which is preliminary data.</text>
</comment>
<reference evidence="6 7" key="1">
    <citation type="journal article" date="2023" name="Genome Announc.">
        <title>Pan-Genome Analyses of the Genus Cohnella and Proposal of the Novel Species Cohnella silvisoli sp. nov., Isolated from Forest Soil.</title>
        <authorList>
            <person name="Wang C."/>
            <person name="Mao L."/>
            <person name="Bao G."/>
            <person name="Zhu H."/>
        </authorList>
    </citation>
    <scope>NUCLEOTIDE SEQUENCE [LARGE SCALE GENOMIC DNA]</scope>
    <source>
        <strain evidence="6 7">NL03-T5-1</strain>
    </source>
</reference>
<sequence length="193" mass="21853">MSRDKIMYAAGAVFATRGYHRASMDDIAVEANVAKGTLYYHFPSKAQLFKALVTEWLTTVAEKIQESLNNDLPVDEQIRLVIRHHIDLYLDYGQMSHIVFNELTNGIEEDILQEIAVLREQHIRFVAGLLEEGHRAGIVRTVNFQLAASGTIGMLEGLCKHYLRQKDEGLREKIESFMHTVLFAGLFVNTTSS</sequence>
<evidence type="ECO:0000256" key="4">
    <source>
        <dbReference type="PROSITE-ProRule" id="PRU00335"/>
    </source>
</evidence>
<evidence type="ECO:0000256" key="2">
    <source>
        <dbReference type="ARBA" id="ARBA00023125"/>
    </source>
</evidence>
<dbReference type="PRINTS" id="PR00455">
    <property type="entry name" value="HTHTETR"/>
</dbReference>
<dbReference type="Gene3D" id="1.10.357.10">
    <property type="entry name" value="Tetracycline Repressor, domain 2"/>
    <property type="match status" value="1"/>
</dbReference>
<feature type="domain" description="HTH tetR-type" evidence="5">
    <location>
        <begin position="1"/>
        <end position="60"/>
    </location>
</feature>
<dbReference type="InterPro" id="IPR050109">
    <property type="entry name" value="HTH-type_TetR-like_transc_reg"/>
</dbReference>
<dbReference type="SUPFAM" id="SSF46689">
    <property type="entry name" value="Homeodomain-like"/>
    <property type="match status" value="1"/>
</dbReference>
<keyword evidence="7" id="KW-1185">Reference proteome</keyword>
<organism evidence="6 7">
    <name type="scientific">Cohnella silvisoli</name>
    <dbReference type="NCBI Taxonomy" id="2873699"/>
    <lineage>
        <taxon>Bacteria</taxon>
        <taxon>Bacillati</taxon>
        <taxon>Bacillota</taxon>
        <taxon>Bacilli</taxon>
        <taxon>Bacillales</taxon>
        <taxon>Paenibacillaceae</taxon>
        <taxon>Cohnella</taxon>
    </lineage>
</organism>
<keyword evidence="3" id="KW-0804">Transcription</keyword>
<feature type="DNA-binding region" description="H-T-H motif" evidence="4">
    <location>
        <begin position="23"/>
        <end position="42"/>
    </location>
</feature>
<dbReference type="SUPFAM" id="SSF48498">
    <property type="entry name" value="Tetracyclin repressor-like, C-terminal domain"/>
    <property type="match status" value="1"/>
</dbReference>
<dbReference type="Pfam" id="PF17932">
    <property type="entry name" value="TetR_C_24"/>
    <property type="match status" value="1"/>
</dbReference>
<dbReference type="PROSITE" id="PS01081">
    <property type="entry name" value="HTH_TETR_1"/>
    <property type="match status" value="1"/>
</dbReference>
<dbReference type="InterPro" id="IPR023772">
    <property type="entry name" value="DNA-bd_HTH_TetR-type_CS"/>
</dbReference>